<evidence type="ECO:0000256" key="2">
    <source>
        <dbReference type="ARBA" id="ARBA00004236"/>
    </source>
</evidence>
<evidence type="ECO:0000256" key="8">
    <source>
        <dbReference type="ARBA" id="ARBA00022777"/>
    </source>
</evidence>
<name>A0A5K7S550_9BACT</name>
<dbReference type="InterPro" id="IPR000700">
    <property type="entry name" value="PAS-assoc_C"/>
</dbReference>
<reference evidence="16" key="1">
    <citation type="journal article" date="2020" name="Int. J. Syst. Evol. Microbiol.">
        <title>Aquipluma nitroreducens gen. nov. sp. nov., a novel facultatively anaerobic bacterium isolated from a freshwater lake.</title>
        <authorList>
            <person name="Watanabe M."/>
            <person name="Kojima H."/>
            <person name="Fukui M."/>
        </authorList>
    </citation>
    <scope>NUCLEOTIDE SEQUENCE</scope>
    <source>
        <strain evidence="16">MeG22</strain>
    </source>
</reference>
<keyword evidence="9" id="KW-0067">ATP-binding</keyword>
<dbReference type="Gene3D" id="3.30.450.20">
    <property type="entry name" value="PAS domain"/>
    <property type="match status" value="9"/>
</dbReference>
<feature type="domain" description="PAC" evidence="15">
    <location>
        <begin position="829"/>
        <end position="880"/>
    </location>
</feature>
<feature type="domain" description="Histidine kinase" evidence="13">
    <location>
        <begin position="1414"/>
        <end position="1628"/>
    </location>
</feature>
<keyword evidence="5" id="KW-0597">Phosphoprotein</keyword>
<feature type="domain" description="PAS" evidence="14">
    <location>
        <begin position="881"/>
        <end position="931"/>
    </location>
</feature>
<evidence type="ECO:0000256" key="7">
    <source>
        <dbReference type="ARBA" id="ARBA00022741"/>
    </source>
</evidence>
<dbReference type="GO" id="GO:0000155">
    <property type="term" value="F:phosphorelay sensor kinase activity"/>
    <property type="evidence" value="ECO:0007669"/>
    <property type="project" value="InterPro"/>
</dbReference>
<evidence type="ECO:0000256" key="5">
    <source>
        <dbReference type="ARBA" id="ARBA00022553"/>
    </source>
</evidence>
<dbReference type="InterPro" id="IPR018771">
    <property type="entry name" value="PocR_dom"/>
</dbReference>
<feature type="domain" description="PAC" evidence="15">
    <location>
        <begin position="1206"/>
        <end position="1257"/>
    </location>
</feature>
<dbReference type="SMART" id="SM00388">
    <property type="entry name" value="HisKA"/>
    <property type="match status" value="1"/>
</dbReference>
<dbReference type="Pfam" id="PF00512">
    <property type="entry name" value="HisKA"/>
    <property type="match status" value="1"/>
</dbReference>
<dbReference type="CDD" id="cd00130">
    <property type="entry name" value="PAS"/>
    <property type="match status" value="4"/>
</dbReference>
<evidence type="ECO:0000259" key="13">
    <source>
        <dbReference type="PROSITE" id="PS50109"/>
    </source>
</evidence>
<dbReference type="EC" id="2.7.13.3" evidence="3"/>
<feature type="domain" description="PAC" evidence="15">
    <location>
        <begin position="701"/>
        <end position="749"/>
    </location>
</feature>
<dbReference type="SUPFAM" id="SSF55785">
    <property type="entry name" value="PYP-like sensor domain (PAS domain)"/>
    <property type="match status" value="9"/>
</dbReference>
<dbReference type="Pfam" id="PF08447">
    <property type="entry name" value="PAS_3"/>
    <property type="match status" value="3"/>
</dbReference>
<keyword evidence="10" id="KW-0902">Two-component regulatory system</keyword>
<dbReference type="PROSITE" id="PS50112">
    <property type="entry name" value="PAS"/>
    <property type="match status" value="5"/>
</dbReference>
<evidence type="ECO:0000256" key="10">
    <source>
        <dbReference type="ARBA" id="ARBA00023012"/>
    </source>
</evidence>
<feature type="domain" description="PAS" evidence="14">
    <location>
        <begin position="1007"/>
        <end position="1075"/>
    </location>
</feature>
<proteinExistence type="predicted"/>
<dbReference type="InterPro" id="IPR004358">
    <property type="entry name" value="Sig_transdc_His_kin-like_C"/>
</dbReference>
<dbReference type="CDD" id="cd00082">
    <property type="entry name" value="HisKA"/>
    <property type="match status" value="1"/>
</dbReference>
<accession>A0A5K7S550</accession>
<feature type="domain" description="PAS" evidence="14">
    <location>
        <begin position="372"/>
        <end position="442"/>
    </location>
</feature>
<dbReference type="Pfam" id="PF02518">
    <property type="entry name" value="HATPase_c"/>
    <property type="match status" value="1"/>
</dbReference>
<dbReference type="InterPro" id="IPR013656">
    <property type="entry name" value="PAS_4"/>
</dbReference>
<dbReference type="InterPro" id="IPR000014">
    <property type="entry name" value="PAS"/>
</dbReference>
<dbReference type="GO" id="GO:0005886">
    <property type="term" value="C:plasma membrane"/>
    <property type="evidence" value="ECO:0007669"/>
    <property type="project" value="UniProtKB-SubCell"/>
</dbReference>
<comment type="catalytic activity">
    <reaction evidence="1">
        <text>ATP + protein L-histidine = ADP + protein N-phospho-L-histidine.</text>
        <dbReference type="EC" id="2.7.13.3"/>
    </reaction>
</comment>
<keyword evidence="11" id="KW-0472">Membrane</keyword>
<dbReference type="Pfam" id="PF00989">
    <property type="entry name" value="PAS"/>
    <property type="match status" value="1"/>
</dbReference>
<dbReference type="InterPro" id="IPR036890">
    <property type="entry name" value="HATPase_C_sf"/>
</dbReference>
<evidence type="ECO:0000256" key="11">
    <source>
        <dbReference type="ARBA" id="ARBA00023136"/>
    </source>
</evidence>
<dbReference type="NCBIfam" id="TIGR00229">
    <property type="entry name" value="sensory_box"/>
    <property type="match status" value="5"/>
</dbReference>
<evidence type="ECO:0000259" key="14">
    <source>
        <dbReference type="PROSITE" id="PS50112"/>
    </source>
</evidence>
<feature type="domain" description="PAC" evidence="15">
    <location>
        <begin position="954"/>
        <end position="1006"/>
    </location>
</feature>
<dbReference type="Proteomes" id="UP001193389">
    <property type="component" value="Chromosome"/>
</dbReference>
<feature type="coiled-coil region" evidence="12">
    <location>
        <begin position="482"/>
        <end position="509"/>
    </location>
</feature>
<dbReference type="GO" id="GO:0006355">
    <property type="term" value="P:regulation of DNA-templated transcription"/>
    <property type="evidence" value="ECO:0007669"/>
    <property type="project" value="InterPro"/>
</dbReference>
<evidence type="ECO:0000313" key="17">
    <source>
        <dbReference type="Proteomes" id="UP001193389"/>
    </source>
</evidence>
<keyword evidence="4" id="KW-1003">Cell membrane</keyword>
<dbReference type="FunFam" id="1.10.287.130:FF:000070">
    <property type="entry name" value="Histidine kinase sensor protein"/>
    <property type="match status" value="1"/>
</dbReference>
<dbReference type="InterPro" id="IPR001610">
    <property type="entry name" value="PAC"/>
</dbReference>
<evidence type="ECO:0000256" key="3">
    <source>
        <dbReference type="ARBA" id="ARBA00012438"/>
    </source>
</evidence>
<evidence type="ECO:0000256" key="1">
    <source>
        <dbReference type="ARBA" id="ARBA00000085"/>
    </source>
</evidence>
<dbReference type="InterPro" id="IPR035965">
    <property type="entry name" value="PAS-like_dom_sf"/>
</dbReference>
<keyword evidence="7" id="KW-0547">Nucleotide-binding</keyword>
<dbReference type="PROSITE" id="PS50109">
    <property type="entry name" value="HIS_KIN"/>
    <property type="match status" value="1"/>
</dbReference>
<protein>
    <recommendedName>
        <fullName evidence="3">histidine kinase</fullName>
        <ecNumber evidence="3">2.7.13.3</ecNumber>
    </recommendedName>
</protein>
<organism evidence="16 17">
    <name type="scientific">Aquipluma nitroreducens</name>
    <dbReference type="NCBI Taxonomy" id="2010828"/>
    <lineage>
        <taxon>Bacteria</taxon>
        <taxon>Pseudomonadati</taxon>
        <taxon>Bacteroidota</taxon>
        <taxon>Bacteroidia</taxon>
        <taxon>Marinilabiliales</taxon>
        <taxon>Prolixibacteraceae</taxon>
        <taxon>Aquipluma</taxon>
    </lineage>
</organism>
<dbReference type="SMART" id="SM00086">
    <property type="entry name" value="PAC"/>
    <property type="match status" value="8"/>
</dbReference>
<dbReference type="SUPFAM" id="SSF55874">
    <property type="entry name" value="ATPase domain of HSP90 chaperone/DNA topoisomerase II/histidine kinase"/>
    <property type="match status" value="1"/>
</dbReference>
<dbReference type="SUPFAM" id="SSF47384">
    <property type="entry name" value="Homodimeric domain of signal transducing histidine kinase"/>
    <property type="match status" value="1"/>
</dbReference>
<dbReference type="InterPro" id="IPR013767">
    <property type="entry name" value="PAS_fold"/>
</dbReference>
<evidence type="ECO:0000256" key="6">
    <source>
        <dbReference type="ARBA" id="ARBA00022679"/>
    </source>
</evidence>
<feature type="domain" description="PAS" evidence="14">
    <location>
        <begin position="782"/>
        <end position="826"/>
    </location>
</feature>
<feature type="domain" description="PAC" evidence="15">
    <location>
        <begin position="446"/>
        <end position="498"/>
    </location>
</feature>
<dbReference type="EMBL" id="AP018694">
    <property type="protein sequence ID" value="BBE16639.1"/>
    <property type="molecule type" value="Genomic_DNA"/>
</dbReference>
<dbReference type="KEGG" id="anf:AQPE_0779"/>
<dbReference type="PANTHER" id="PTHR43304:SF1">
    <property type="entry name" value="PAC DOMAIN-CONTAINING PROTEIN"/>
    <property type="match status" value="1"/>
</dbReference>
<dbReference type="Pfam" id="PF13188">
    <property type="entry name" value="PAS_8"/>
    <property type="match status" value="1"/>
</dbReference>
<dbReference type="Gene3D" id="1.10.287.130">
    <property type="match status" value="1"/>
</dbReference>
<dbReference type="Pfam" id="PF10114">
    <property type="entry name" value="PocR"/>
    <property type="match status" value="1"/>
</dbReference>
<feature type="domain" description="PAS" evidence="14">
    <location>
        <begin position="1258"/>
        <end position="1300"/>
    </location>
</feature>
<sequence length="1632" mass="187957">MKKIHPSTSNSLREQAEDILKSRHPVAVLPLTEADTLKLIHELQVNQIELELQNQELMQNKRQNSIIKNGKNKILDLIDFEEVNKLLEGFNQSTGFVTAILDLEGNVLSKSGWRQICTEFHRSNPKTSRNCTISDTVLANKLGQGEKYHFYECLNGLVDVAVPIIINGEHIANLFSGQFFFEKPDHSFFKKQAGTHGFNEQKYLKALENVPIVSKEQVKVAMDFLLDMTQLISEITFQKLEQIQLNEALIKSEERSRNILDNMLEGCQIIGFDWKYIYINRCAEIHNRRPNNELLGHRYQDMWPGVEQTEVFKIINQVLETRVPNHLENEFLFPDDSIGWFDLSIQPVPEGVFILSIDITERKLKEKLLYESEVRFSKLYEEGPFGMTMIDSKFRFKSVNPAFEEMMGYTEQEFRKMTFEDITHPEDLPKDLPNVLKLINKEISVFKTEKRYIRKDGVEIWGSLTVTANYSNDGSFLYNLAIVEDITKRKQAEEELRKRENKLSTILNLLPVGISILDQDQKIIFENPALENILSITMEGLRRGDYRKRKYLRNDGTIKPPEEFASSLAFSKNTAQHNFITGIVKEDGNTVWTNVNAVPVDFPDWKVILVTADITGLKQTEDALKKSKQLLSETESMGKVGGWEFNMDTLLITWTDEVYRIHEVDFDFDPNLNKGLEFYTPESKPIIEKAVQKAMQFGDSFDLELEIITAKGNHRKVHSIGKADFENRRVYGFFQDITERKKLEERIRQKDQEFRKLSANVSGMIYQFTRKPDGTYCVPIASEGIRNIFGCAPEDVLNDLTPIKKVIYPDDAERVIQSLKDSAKHVTPFTCEFRVQIPGKELQWIYSQSTPERLSDGTVIWYGFSSDITQRKLAEEALRLNQEQYRNIFESAVIGIYRTTPDGKILMANPTLIKILGFSSFDDLAKRNLKEEGFETNLLRDDFRKRIEETGSLTSYESVWKTADGRSVYVSENAKVFYNNNGEIAYYEGTIEDITERKRVERALRESEEIYRKAFKTSPDSINITRIEDGIYVSVNQGFVETIEYTEEELVGKSSLEVNIWKNPEDRKKLTDELKSKGFVSNLEAIFCAKSGRLINGLMSAAIIEIEGTPHIISITRDITDRKRTEDALHYNEALLQEVGRIAHVGGWDFDPATGHSTWTEEVARIHDLDPKTPASVALSINYYAERSKPIIEKAFRESVEQAIPYDLELEIITSKGNHKWVRTIGRPIVENGKIIKVQGSFQDITGLKLSEEALRKSEEKFRGLMESIPLPVTYVNNSGEIIFRNERFLEVIGYTFEEVPTVQEWWLKAYPSGKYRKWVIKNWESALEYATETNTDILPKEYQITCKDGAERTFVVSGIIVNTNLLITFIDITDRKKVEDEIRKLNETLEQRVEDRTAQLKEANRELEAFSYSVSHDLRAPLRHINGFVDLLNQKYVDLLPDNGKHYLSVINDASTQMGLLIDDLLQFSRTGRQEMQQVNLNMNMVLQEVIRFFDEDTKKRNIDWSVAAMPIITGDVSLLRMVWVNLISNAVKFTGKKENAKIVIGYTEEKTEFIFYIRDNGAGFDMRYVNKLFGVFQRLHSKQQFEGTGIGLANVQRIINKHGGRTWAESEVDQGATFYFTIPKTKEDLQ</sequence>
<dbReference type="InterPro" id="IPR036097">
    <property type="entry name" value="HisK_dim/P_sf"/>
</dbReference>
<keyword evidence="6" id="KW-0808">Transferase</keyword>
<dbReference type="Gene3D" id="3.30.565.10">
    <property type="entry name" value="Histidine kinase-like ATPase, C-terminal domain"/>
    <property type="match status" value="1"/>
</dbReference>
<dbReference type="InterPro" id="IPR005467">
    <property type="entry name" value="His_kinase_dom"/>
</dbReference>
<dbReference type="PANTHER" id="PTHR43304">
    <property type="entry name" value="PHYTOCHROME-LIKE PROTEIN CPH1"/>
    <property type="match status" value="1"/>
</dbReference>
<evidence type="ECO:0000313" key="16">
    <source>
        <dbReference type="EMBL" id="BBE16639.1"/>
    </source>
</evidence>
<evidence type="ECO:0000256" key="12">
    <source>
        <dbReference type="SAM" id="Coils"/>
    </source>
</evidence>
<dbReference type="InterPro" id="IPR013655">
    <property type="entry name" value="PAS_fold_3"/>
</dbReference>
<dbReference type="GO" id="GO:0005524">
    <property type="term" value="F:ATP binding"/>
    <property type="evidence" value="ECO:0007669"/>
    <property type="project" value="UniProtKB-KW"/>
</dbReference>
<dbReference type="PRINTS" id="PR00344">
    <property type="entry name" value="BCTRLSENSOR"/>
</dbReference>
<dbReference type="Pfam" id="PF13426">
    <property type="entry name" value="PAS_9"/>
    <property type="match status" value="2"/>
</dbReference>
<keyword evidence="8" id="KW-0418">Kinase</keyword>
<gene>
    <name evidence="16" type="ORF">AQPE_0779</name>
</gene>
<evidence type="ECO:0000256" key="9">
    <source>
        <dbReference type="ARBA" id="ARBA00022840"/>
    </source>
</evidence>
<dbReference type="PROSITE" id="PS50113">
    <property type="entry name" value="PAC"/>
    <property type="match status" value="5"/>
</dbReference>
<dbReference type="FunFam" id="3.30.565.10:FF:000023">
    <property type="entry name" value="PAS domain-containing sensor histidine kinase"/>
    <property type="match status" value="1"/>
</dbReference>
<dbReference type="RefSeq" id="WP_318349694.1">
    <property type="nucleotide sequence ID" value="NZ_AP018694.1"/>
</dbReference>
<dbReference type="InterPro" id="IPR003594">
    <property type="entry name" value="HATPase_dom"/>
</dbReference>
<dbReference type="InterPro" id="IPR052162">
    <property type="entry name" value="Sensor_kinase/Photoreceptor"/>
</dbReference>
<keyword evidence="12" id="KW-0175">Coiled coil</keyword>
<evidence type="ECO:0000256" key="4">
    <source>
        <dbReference type="ARBA" id="ARBA00022475"/>
    </source>
</evidence>
<evidence type="ECO:0000259" key="15">
    <source>
        <dbReference type="PROSITE" id="PS50113"/>
    </source>
</evidence>
<comment type="subcellular location">
    <subcellularLocation>
        <location evidence="2">Cell membrane</location>
    </subcellularLocation>
</comment>
<dbReference type="SMART" id="SM00091">
    <property type="entry name" value="PAS"/>
    <property type="match status" value="7"/>
</dbReference>
<feature type="coiled-coil region" evidence="12">
    <location>
        <begin position="1376"/>
        <end position="1407"/>
    </location>
</feature>
<keyword evidence="17" id="KW-1185">Reference proteome</keyword>
<dbReference type="InterPro" id="IPR003661">
    <property type="entry name" value="HisK_dim/P_dom"/>
</dbReference>
<dbReference type="Pfam" id="PF08448">
    <property type="entry name" value="PAS_4"/>
    <property type="match status" value="1"/>
</dbReference>
<dbReference type="SMART" id="SM00387">
    <property type="entry name" value="HATPase_c"/>
    <property type="match status" value="1"/>
</dbReference>